<accession>A0ACC3BA85</accession>
<evidence type="ECO:0000313" key="1">
    <source>
        <dbReference type="EMBL" id="KAK1147329.1"/>
    </source>
</evidence>
<keyword evidence="2" id="KW-1185">Reference proteome</keyword>
<proteinExistence type="predicted"/>
<dbReference type="EMBL" id="JAOPJF010000012">
    <property type="protein sequence ID" value="KAK1147329.1"/>
    <property type="molecule type" value="Genomic_DNA"/>
</dbReference>
<gene>
    <name evidence="1" type="ORF">N8T08_001406</name>
</gene>
<sequence>MLERTAEVINPRARKALPERDSPENEHPWLASHATPVKRGPESSSYQLSTVSSPPIGNPAIQSSPVESRSFSPGPERLGAPGDLSVRCGKSSTAPSTDDTGDDTETPYYPFNEHFSHHNEGDTGRLQPDGDVADKSYSPLYGDPRGVGLVVDICEPEPRDKSGHFLVPRISPSHMDQETIDYLRRKGVFDFPPPSVCEMIIRTYFYYVHPFFPVVDARSFLDMFENARNEVSVHLLWSMFLAAANFANDSTLKAASFSSRKEMKRAMYMRAKVALYDAEYERKKITLIQAVLLTGFWYSDTEDRTGPWHWNGVAIGLCQTIGLHRQPDTGRKHSRAISMSDSRLWRRLWWSCFYREAWFSAGMGRPMRINLADCSTPMPDAKDSDDLLAGIPESVQKKYFPEGTKELTRLWTELLALTVFLAKILSWQNRAERTRPSRTEIQRMDDSIRQYYLREDHTIAHRHSHVVSLHAYHLELYIDSVMLILYRPFLFDKPETNSSDLSADEWASTVRRRTKDAAMNTNKILGNMIGADMISSTQAIVCIALVPALQIHILDTTSEKQLVQRMGRQNLEFCMMVIEELKPVYFGAEILSRMFTKAKSRIYNKTFPSTTAHGHHVPQTPRDSTIGSIPDVADDARQNEAEIFDAFSTLLGPSPPFTAGGIFFNDELLDFEPDITLEQLTFPEPGSSADTC</sequence>
<reference evidence="1 2" key="1">
    <citation type="journal article" date="2023" name="ACS Omega">
        <title>Identification of the Neoaspergillic Acid Biosynthesis Gene Cluster by Establishing an In Vitro CRISPR-Ribonucleoprotein Genetic System in Aspergillus melleus.</title>
        <authorList>
            <person name="Yuan B."/>
            <person name="Grau M.F."/>
            <person name="Murata R.M."/>
            <person name="Torok T."/>
            <person name="Venkateswaran K."/>
            <person name="Stajich J.E."/>
            <person name="Wang C.C.C."/>
        </authorList>
    </citation>
    <scope>NUCLEOTIDE SEQUENCE [LARGE SCALE GENOMIC DNA]</scope>
    <source>
        <strain evidence="1 2">IMV 1140</strain>
    </source>
</reference>
<organism evidence="1 2">
    <name type="scientific">Aspergillus melleus</name>
    <dbReference type="NCBI Taxonomy" id="138277"/>
    <lineage>
        <taxon>Eukaryota</taxon>
        <taxon>Fungi</taxon>
        <taxon>Dikarya</taxon>
        <taxon>Ascomycota</taxon>
        <taxon>Pezizomycotina</taxon>
        <taxon>Eurotiomycetes</taxon>
        <taxon>Eurotiomycetidae</taxon>
        <taxon>Eurotiales</taxon>
        <taxon>Aspergillaceae</taxon>
        <taxon>Aspergillus</taxon>
        <taxon>Aspergillus subgen. Circumdati</taxon>
    </lineage>
</organism>
<evidence type="ECO:0000313" key="2">
    <source>
        <dbReference type="Proteomes" id="UP001177260"/>
    </source>
</evidence>
<dbReference type="Proteomes" id="UP001177260">
    <property type="component" value="Unassembled WGS sequence"/>
</dbReference>
<protein>
    <submittedName>
        <fullName evidence="1">Uncharacterized protein</fullName>
    </submittedName>
</protein>
<comment type="caution">
    <text evidence="1">The sequence shown here is derived from an EMBL/GenBank/DDBJ whole genome shotgun (WGS) entry which is preliminary data.</text>
</comment>
<name>A0ACC3BA85_9EURO</name>